<evidence type="ECO:0000313" key="7">
    <source>
        <dbReference type="EMBL" id="EYC11135.1"/>
    </source>
</evidence>
<sequence>MMNHFHQQINAYDPHPNHSDSSAYREDASHVASSKTPEMEHLDKRLERAIKAFPECFAKTPMLYLRAQLNGRDVLALVDTGAQASIISNEAVEKCQITNDVDKRFCVFANGVGGTRSSLGRILACDVIVSGINLLCSFDVLPSNVCGIDIIIGLDVLTKNQAMVDIASRTVRFGSLGSASFIQPEEAEKMKPFKETDTITSDN</sequence>
<dbReference type="AlphaFoldDB" id="A0A016U7J4"/>
<keyword evidence="8" id="KW-1185">Reference proteome</keyword>
<proteinExistence type="inferred from homology"/>
<name>A0A016U7J4_9BILA</name>
<keyword evidence="2" id="KW-0645">Protease</keyword>
<dbReference type="Pfam" id="PF09668">
    <property type="entry name" value="Asp_protease"/>
    <property type="match status" value="1"/>
</dbReference>
<dbReference type="InterPro" id="IPR001995">
    <property type="entry name" value="Peptidase_A2_cat"/>
</dbReference>
<dbReference type="InterPro" id="IPR001969">
    <property type="entry name" value="Aspartic_peptidase_AS"/>
</dbReference>
<comment type="caution">
    <text evidence="7">The sequence shown here is derived from an EMBL/GenBank/DDBJ whole genome shotgun (WGS) entry which is preliminary data.</text>
</comment>
<dbReference type="SUPFAM" id="SSF50630">
    <property type="entry name" value="Acid proteases"/>
    <property type="match status" value="1"/>
</dbReference>
<evidence type="ECO:0000256" key="2">
    <source>
        <dbReference type="ARBA" id="ARBA00022670"/>
    </source>
</evidence>
<feature type="compositionally biased region" description="Basic and acidic residues" evidence="5">
    <location>
        <begin position="15"/>
        <end position="29"/>
    </location>
</feature>
<keyword evidence="3" id="KW-0064">Aspartyl protease</keyword>
<keyword evidence="4" id="KW-0378">Hydrolase</keyword>
<evidence type="ECO:0000256" key="3">
    <source>
        <dbReference type="ARBA" id="ARBA00022750"/>
    </source>
</evidence>
<dbReference type="PANTHER" id="PTHR12917">
    <property type="entry name" value="ASPARTYL PROTEASE DDI-RELATED"/>
    <property type="match status" value="1"/>
</dbReference>
<dbReference type="STRING" id="53326.A0A016U7J4"/>
<protein>
    <recommendedName>
        <fullName evidence="6">Peptidase A2 domain-containing protein</fullName>
    </recommendedName>
</protein>
<feature type="compositionally biased region" description="Polar residues" evidence="5">
    <location>
        <begin position="1"/>
        <end position="10"/>
    </location>
</feature>
<evidence type="ECO:0000313" key="8">
    <source>
        <dbReference type="Proteomes" id="UP000024635"/>
    </source>
</evidence>
<reference evidence="8" key="1">
    <citation type="journal article" date="2015" name="Nat. Genet.">
        <title>The genome and transcriptome of the zoonotic hookworm Ancylostoma ceylanicum identify infection-specific gene families.</title>
        <authorList>
            <person name="Schwarz E.M."/>
            <person name="Hu Y."/>
            <person name="Antoshechkin I."/>
            <person name="Miller M.M."/>
            <person name="Sternberg P.W."/>
            <person name="Aroian R.V."/>
        </authorList>
    </citation>
    <scope>NUCLEOTIDE SEQUENCE</scope>
    <source>
        <strain evidence="8">HY135</strain>
    </source>
</reference>
<dbReference type="InterPro" id="IPR021109">
    <property type="entry name" value="Peptidase_aspartic_dom_sf"/>
</dbReference>
<comment type="similarity">
    <text evidence="1">Belongs to the DDI1 family.</text>
</comment>
<accession>A0A016U7J4</accession>
<dbReference type="PANTHER" id="PTHR12917:SF1">
    <property type="entry name" value="AT13091P"/>
    <property type="match status" value="1"/>
</dbReference>
<evidence type="ECO:0000256" key="4">
    <source>
        <dbReference type="ARBA" id="ARBA00022801"/>
    </source>
</evidence>
<evidence type="ECO:0000259" key="6">
    <source>
        <dbReference type="PROSITE" id="PS50175"/>
    </source>
</evidence>
<dbReference type="PROSITE" id="PS50175">
    <property type="entry name" value="ASP_PROT_RETROV"/>
    <property type="match status" value="1"/>
</dbReference>
<dbReference type="EMBL" id="JARK01001388">
    <property type="protein sequence ID" value="EYC11135.1"/>
    <property type="molecule type" value="Genomic_DNA"/>
</dbReference>
<feature type="region of interest" description="Disordered" evidence="5">
    <location>
        <begin position="1"/>
        <end position="39"/>
    </location>
</feature>
<dbReference type="GO" id="GO:0004190">
    <property type="term" value="F:aspartic-type endopeptidase activity"/>
    <property type="evidence" value="ECO:0007669"/>
    <property type="project" value="UniProtKB-KW"/>
</dbReference>
<feature type="domain" description="Peptidase A2" evidence="6">
    <location>
        <begin position="74"/>
        <end position="114"/>
    </location>
</feature>
<dbReference type="OrthoDB" id="1047367at2759"/>
<gene>
    <name evidence="7" type="primary">Acey_s0052.g2240</name>
    <name evidence="7" type="ORF">Y032_0052g2240</name>
</gene>
<dbReference type="Gene3D" id="2.40.70.10">
    <property type="entry name" value="Acid Proteases"/>
    <property type="match status" value="1"/>
</dbReference>
<dbReference type="GO" id="GO:0006508">
    <property type="term" value="P:proteolysis"/>
    <property type="evidence" value="ECO:0007669"/>
    <property type="project" value="UniProtKB-KW"/>
</dbReference>
<evidence type="ECO:0000256" key="1">
    <source>
        <dbReference type="ARBA" id="ARBA00009136"/>
    </source>
</evidence>
<dbReference type="Proteomes" id="UP000024635">
    <property type="component" value="Unassembled WGS sequence"/>
</dbReference>
<dbReference type="PROSITE" id="PS00141">
    <property type="entry name" value="ASP_PROTEASE"/>
    <property type="match status" value="1"/>
</dbReference>
<dbReference type="InterPro" id="IPR019103">
    <property type="entry name" value="Peptidase_aspartic_DDI1-type"/>
</dbReference>
<evidence type="ECO:0000256" key="5">
    <source>
        <dbReference type="SAM" id="MobiDB-lite"/>
    </source>
</evidence>
<organism evidence="7 8">
    <name type="scientific">Ancylostoma ceylanicum</name>
    <dbReference type="NCBI Taxonomy" id="53326"/>
    <lineage>
        <taxon>Eukaryota</taxon>
        <taxon>Metazoa</taxon>
        <taxon>Ecdysozoa</taxon>
        <taxon>Nematoda</taxon>
        <taxon>Chromadorea</taxon>
        <taxon>Rhabditida</taxon>
        <taxon>Rhabditina</taxon>
        <taxon>Rhabditomorpha</taxon>
        <taxon>Strongyloidea</taxon>
        <taxon>Ancylostomatidae</taxon>
        <taxon>Ancylostomatinae</taxon>
        <taxon>Ancylostoma</taxon>
    </lineage>
</organism>